<dbReference type="Pfam" id="PF00353">
    <property type="entry name" value="HemolysinCabind"/>
    <property type="match status" value="2"/>
</dbReference>
<evidence type="ECO:0000256" key="5">
    <source>
        <dbReference type="SAM" id="MobiDB-lite"/>
    </source>
</evidence>
<feature type="compositionally biased region" description="Low complexity" evidence="5">
    <location>
        <begin position="54"/>
        <end position="67"/>
    </location>
</feature>
<dbReference type="InterPro" id="IPR050557">
    <property type="entry name" value="RTX_toxin/Mannuronan_C5-epim"/>
</dbReference>
<feature type="compositionally biased region" description="Polar residues" evidence="5">
    <location>
        <begin position="30"/>
        <end position="46"/>
    </location>
</feature>
<evidence type="ECO:0000313" key="7">
    <source>
        <dbReference type="EMBL" id="QWK91902.1"/>
    </source>
</evidence>
<keyword evidence="4" id="KW-0677">Repeat</keyword>
<organism evidence="7 8">
    <name type="scientific">Gemmobacter fulvus</name>
    <dbReference type="NCBI Taxonomy" id="2840474"/>
    <lineage>
        <taxon>Bacteria</taxon>
        <taxon>Pseudomonadati</taxon>
        <taxon>Pseudomonadota</taxon>
        <taxon>Alphaproteobacteria</taxon>
        <taxon>Rhodobacterales</taxon>
        <taxon>Paracoccaceae</taxon>
        <taxon>Gemmobacter</taxon>
    </lineage>
</organism>
<sequence length="228" mass="23425">MGVSGNVILNPNISQLGYTLTLERIGPSIINGTARNDNRSGDSGSNKMFGFGGNDTLNGLGGTDTLEGGTGQDVLSGGKGNDQLLGGSGNDRLTGDSGADRLDGGAGKDTLSGGTGKDTLIGGAGDDVFQFKDRPGKTTADTIRDFGQGNDRIALDDAVFTGFDDTGRLDADAFVIGKSAQTEDHRIIYARSSGEIYYDADGVGGASRVLIARVEPGLTLSADDFMVF</sequence>
<comment type="cofactor">
    <cofactor evidence="1">
        <name>Ca(2+)</name>
        <dbReference type="ChEBI" id="CHEBI:29108"/>
    </cofactor>
</comment>
<dbReference type="InterPro" id="IPR013858">
    <property type="entry name" value="Peptidase_M10B_C"/>
</dbReference>
<protein>
    <recommendedName>
        <fullName evidence="6">Peptidase M10 serralysin C-terminal domain-containing protein</fullName>
    </recommendedName>
</protein>
<dbReference type="PROSITE" id="PS00330">
    <property type="entry name" value="HEMOLYSIN_CALCIUM"/>
    <property type="match status" value="3"/>
</dbReference>
<dbReference type="InterPro" id="IPR011049">
    <property type="entry name" value="Serralysin-like_metalloprot_C"/>
</dbReference>
<proteinExistence type="predicted"/>
<dbReference type="PRINTS" id="PR00313">
    <property type="entry name" value="CABNDNGRPT"/>
</dbReference>
<dbReference type="GO" id="GO:0005509">
    <property type="term" value="F:calcium ion binding"/>
    <property type="evidence" value="ECO:0007669"/>
    <property type="project" value="InterPro"/>
</dbReference>
<dbReference type="Proteomes" id="UP000679352">
    <property type="component" value="Chromosome"/>
</dbReference>
<dbReference type="SUPFAM" id="SSF51120">
    <property type="entry name" value="beta-Roll"/>
    <property type="match status" value="1"/>
</dbReference>
<dbReference type="AlphaFoldDB" id="A0A975P9I1"/>
<dbReference type="Gene3D" id="2.150.10.10">
    <property type="entry name" value="Serralysin-like metalloprotease, C-terminal"/>
    <property type="match status" value="2"/>
</dbReference>
<feature type="domain" description="Peptidase M10 serralysin C-terminal" evidence="6">
    <location>
        <begin position="94"/>
        <end position="157"/>
    </location>
</feature>
<keyword evidence="8" id="KW-1185">Reference proteome</keyword>
<evidence type="ECO:0000259" key="6">
    <source>
        <dbReference type="Pfam" id="PF08548"/>
    </source>
</evidence>
<comment type="subcellular location">
    <subcellularLocation>
        <location evidence="2">Secreted</location>
    </subcellularLocation>
</comment>
<dbReference type="KEGG" id="gfu:KM031_04260"/>
<dbReference type="PANTHER" id="PTHR38340">
    <property type="entry name" value="S-LAYER PROTEIN"/>
    <property type="match status" value="1"/>
</dbReference>
<reference evidence="7" key="1">
    <citation type="submission" date="2021-06" db="EMBL/GenBank/DDBJ databases">
        <title>Direct submission.</title>
        <authorList>
            <person name="Lee C.-S."/>
            <person name="Jin L."/>
        </authorList>
    </citation>
    <scope>NUCLEOTIDE SEQUENCE</scope>
    <source>
        <strain evidence="7">Con5</strain>
    </source>
</reference>
<dbReference type="Pfam" id="PF08548">
    <property type="entry name" value="Peptidase_M10_C"/>
    <property type="match status" value="1"/>
</dbReference>
<dbReference type="EMBL" id="CP076361">
    <property type="protein sequence ID" value="QWK91902.1"/>
    <property type="molecule type" value="Genomic_DNA"/>
</dbReference>
<evidence type="ECO:0000256" key="1">
    <source>
        <dbReference type="ARBA" id="ARBA00001913"/>
    </source>
</evidence>
<evidence type="ECO:0000313" key="8">
    <source>
        <dbReference type="Proteomes" id="UP000679352"/>
    </source>
</evidence>
<gene>
    <name evidence="7" type="ORF">KM031_04260</name>
</gene>
<dbReference type="InterPro" id="IPR018511">
    <property type="entry name" value="Hemolysin-typ_Ca-bd_CS"/>
</dbReference>
<dbReference type="PANTHER" id="PTHR38340:SF1">
    <property type="entry name" value="S-LAYER PROTEIN"/>
    <property type="match status" value="1"/>
</dbReference>
<feature type="region of interest" description="Disordered" evidence="5">
    <location>
        <begin position="30"/>
        <end position="118"/>
    </location>
</feature>
<evidence type="ECO:0000256" key="2">
    <source>
        <dbReference type="ARBA" id="ARBA00004613"/>
    </source>
</evidence>
<accession>A0A975P9I1</accession>
<evidence type="ECO:0000256" key="3">
    <source>
        <dbReference type="ARBA" id="ARBA00022525"/>
    </source>
</evidence>
<name>A0A975P9I1_9RHOB</name>
<evidence type="ECO:0000256" key="4">
    <source>
        <dbReference type="ARBA" id="ARBA00022737"/>
    </source>
</evidence>
<keyword evidence="3" id="KW-0964">Secreted</keyword>
<dbReference type="GO" id="GO:0005615">
    <property type="term" value="C:extracellular space"/>
    <property type="evidence" value="ECO:0007669"/>
    <property type="project" value="InterPro"/>
</dbReference>
<dbReference type="InterPro" id="IPR001343">
    <property type="entry name" value="Hemolysn_Ca-bd"/>
</dbReference>